<reference evidence="1" key="2">
    <citation type="journal article" date="2015" name="Data Brief">
        <title>Shoot transcriptome of the giant reed, Arundo donax.</title>
        <authorList>
            <person name="Barrero R.A."/>
            <person name="Guerrero F.D."/>
            <person name="Moolhuijzen P."/>
            <person name="Goolsby J.A."/>
            <person name="Tidwell J."/>
            <person name="Bellgard S.E."/>
            <person name="Bellgard M.I."/>
        </authorList>
    </citation>
    <scope>NUCLEOTIDE SEQUENCE</scope>
    <source>
        <tissue evidence="1">Shoot tissue taken approximately 20 cm above the soil surface</tissue>
    </source>
</reference>
<name>A0A0A9FRC1_ARUDO</name>
<reference evidence="1" key="1">
    <citation type="submission" date="2014-09" db="EMBL/GenBank/DDBJ databases">
        <authorList>
            <person name="Magalhaes I.L.F."/>
            <person name="Oliveira U."/>
            <person name="Santos F.R."/>
            <person name="Vidigal T.H.D.A."/>
            <person name="Brescovit A.D."/>
            <person name="Santos A.J."/>
        </authorList>
    </citation>
    <scope>NUCLEOTIDE SEQUENCE</scope>
    <source>
        <tissue evidence="1">Shoot tissue taken approximately 20 cm above the soil surface</tissue>
    </source>
</reference>
<accession>A0A0A9FRC1</accession>
<protein>
    <submittedName>
        <fullName evidence="1">Uncharacterized protein</fullName>
    </submittedName>
</protein>
<organism evidence="1">
    <name type="scientific">Arundo donax</name>
    <name type="common">Giant reed</name>
    <name type="synonym">Donax arundinaceus</name>
    <dbReference type="NCBI Taxonomy" id="35708"/>
    <lineage>
        <taxon>Eukaryota</taxon>
        <taxon>Viridiplantae</taxon>
        <taxon>Streptophyta</taxon>
        <taxon>Embryophyta</taxon>
        <taxon>Tracheophyta</taxon>
        <taxon>Spermatophyta</taxon>
        <taxon>Magnoliopsida</taxon>
        <taxon>Liliopsida</taxon>
        <taxon>Poales</taxon>
        <taxon>Poaceae</taxon>
        <taxon>PACMAD clade</taxon>
        <taxon>Arundinoideae</taxon>
        <taxon>Arundineae</taxon>
        <taxon>Arundo</taxon>
    </lineage>
</organism>
<proteinExistence type="predicted"/>
<sequence>MLLPHWSFRAPAFYGRIQGHAS</sequence>
<dbReference type="EMBL" id="GBRH01185030">
    <property type="protein sequence ID" value="JAE12866.1"/>
    <property type="molecule type" value="Transcribed_RNA"/>
</dbReference>
<evidence type="ECO:0000313" key="1">
    <source>
        <dbReference type="EMBL" id="JAE12866.1"/>
    </source>
</evidence>
<dbReference type="AlphaFoldDB" id="A0A0A9FRC1"/>